<protein>
    <submittedName>
        <fullName evidence="1">Uncharacterized protein</fullName>
    </submittedName>
</protein>
<reference evidence="1" key="1">
    <citation type="journal article" date="2021" name="Proc. Natl. Acad. Sci. U.S.A.">
        <title>A Catalog of Tens of Thousands of Viruses from Human Metagenomes Reveals Hidden Associations with Chronic Diseases.</title>
        <authorList>
            <person name="Tisza M.J."/>
            <person name="Buck C.B."/>
        </authorList>
    </citation>
    <scope>NUCLEOTIDE SEQUENCE</scope>
    <source>
        <strain evidence="1">CtCpP1</strain>
    </source>
</reference>
<organism evidence="1">
    <name type="scientific">Myoviridae sp. ctCpP1</name>
    <dbReference type="NCBI Taxonomy" id="2825054"/>
    <lineage>
        <taxon>Viruses</taxon>
        <taxon>Duplodnaviria</taxon>
        <taxon>Heunggongvirae</taxon>
        <taxon>Uroviricota</taxon>
        <taxon>Caudoviricetes</taxon>
    </lineage>
</organism>
<dbReference type="EMBL" id="BK016213">
    <property type="protein sequence ID" value="DAG02711.1"/>
    <property type="molecule type" value="Genomic_DNA"/>
</dbReference>
<sequence>MTAWRRAWPRSVLGRDSRTGRGFFVQSTQPQ</sequence>
<proteinExistence type="predicted"/>
<accession>A0A8S5V7X4</accession>
<evidence type="ECO:0000313" key="1">
    <source>
        <dbReference type="EMBL" id="DAG02711.1"/>
    </source>
</evidence>
<name>A0A8S5V7X4_9CAUD</name>